<reference evidence="6 7" key="1">
    <citation type="submission" date="2018-05" db="EMBL/GenBank/DDBJ databases">
        <title>Chitinophaga sp. K3CV102501T nov., isolated from isolated from a monsoon evergreen broad-leaved forest soil.</title>
        <authorList>
            <person name="Lv Y."/>
        </authorList>
    </citation>
    <scope>NUCLEOTIDE SEQUENCE [LARGE SCALE GENOMIC DNA]</scope>
    <source>
        <strain evidence="6 7">GDMCC 1.1325</strain>
    </source>
</reference>
<dbReference type="EMBL" id="QFFJ01000002">
    <property type="protein sequence ID" value="RBL89941.1"/>
    <property type="molecule type" value="Genomic_DNA"/>
</dbReference>
<comment type="similarity">
    <text evidence="1">Belongs to the sigma-70 factor family. ECF subfamily.</text>
</comment>
<dbReference type="InterPro" id="IPR013325">
    <property type="entry name" value="RNA_pol_sigma_r2"/>
</dbReference>
<dbReference type="PANTHER" id="PTHR43133:SF46">
    <property type="entry name" value="RNA POLYMERASE SIGMA-70 FACTOR ECF SUBFAMILY"/>
    <property type="match status" value="1"/>
</dbReference>
<protein>
    <recommendedName>
        <fullName evidence="5">RNA polymerase sigma factor 70 region 4 type 2 domain-containing protein</fullName>
    </recommendedName>
</protein>
<keyword evidence="2" id="KW-0805">Transcription regulation</keyword>
<evidence type="ECO:0000256" key="4">
    <source>
        <dbReference type="ARBA" id="ARBA00023163"/>
    </source>
</evidence>
<dbReference type="GO" id="GO:0006352">
    <property type="term" value="P:DNA-templated transcription initiation"/>
    <property type="evidence" value="ECO:0007669"/>
    <property type="project" value="InterPro"/>
</dbReference>
<dbReference type="InterPro" id="IPR039425">
    <property type="entry name" value="RNA_pol_sigma-70-like"/>
</dbReference>
<organism evidence="6 7">
    <name type="scientific">Chitinophaga flava</name>
    <dbReference type="NCBI Taxonomy" id="2259036"/>
    <lineage>
        <taxon>Bacteria</taxon>
        <taxon>Pseudomonadati</taxon>
        <taxon>Bacteroidota</taxon>
        <taxon>Chitinophagia</taxon>
        <taxon>Chitinophagales</taxon>
        <taxon>Chitinophagaceae</taxon>
        <taxon>Chitinophaga</taxon>
    </lineage>
</organism>
<evidence type="ECO:0000259" key="5">
    <source>
        <dbReference type="Pfam" id="PF08281"/>
    </source>
</evidence>
<dbReference type="SUPFAM" id="SSF88946">
    <property type="entry name" value="Sigma2 domain of RNA polymerase sigma factors"/>
    <property type="match status" value="1"/>
</dbReference>
<dbReference type="Gene3D" id="1.10.1740.10">
    <property type="match status" value="1"/>
</dbReference>
<dbReference type="Pfam" id="PF08281">
    <property type="entry name" value="Sigma70_r4_2"/>
    <property type="match status" value="1"/>
</dbReference>
<dbReference type="Proteomes" id="UP000253410">
    <property type="component" value="Unassembled WGS sequence"/>
</dbReference>
<evidence type="ECO:0000313" key="7">
    <source>
        <dbReference type="Proteomes" id="UP000253410"/>
    </source>
</evidence>
<dbReference type="InterPro" id="IPR013324">
    <property type="entry name" value="RNA_pol_sigma_r3/r4-like"/>
</dbReference>
<evidence type="ECO:0000256" key="3">
    <source>
        <dbReference type="ARBA" id="ARBA00023082"/>
    </source>
</evidence>
<evidence type="ECO:0000256" key="1">
    <source>
        <dbReference type="ARBA" id="ARBA00010641"/>
    </source>
</evidence>
<feature type="domain" description="RNA polymerase sigma factor 70 region 4 type 2" evidence="5">
    <location>
        <begin position="122"/>
        <end position="174"/>
    </location>
</feature>
<gene>
    <name evidence="6" type="ORF">DF182_26055</name>
</gene>
<proteinExistence type="inferred from homology"/>
<dbReference type="InterPro" id="IPR013249">
    <property type="entry name" value="RNA_pol_sigma70_r4_t2"/>
</dbReference>
<keyword evidence="4" id="KW-0804">Transcription</keyword>
<dbReference type="GO" id="GO:0016987">
    <property type="term" value="F:sigma factor activity"/>
    <property type="evidence" value="ECO:0007669"/>
    <property type="project" value="UniProtKB-KW"/>
</dbReference>
<dbReference type="PANTHER" id="PTHR43133">
    <property type="entry name" value="RNA POLYMERASE ECF-TYPE SIGMA FACTO"/>
    <property type="match status" value="1"/>
</dbReference>
<comment type="caution">
    <text evidence="6">The sequence shown here is derived from an EMBL/GenBank/DDBJ whole genome shotgun (WGS) entry which is preliminary data.</text>
</comment>
<dbReference type="GO" id="GO:0003677">
    <property type="term" value="F:DNA binding"/>
    <property type="evidence" value="ECO:0007669"/>
    <property type="project" value="InterPro"/>
</dbReference>
<dbReference type="SUPFAM" id="SSF88659">
    <property type="entry name" value="Sigma3 and sigma4 domains of RNA polymerase sigma factors"/>
    <property type="match status" value="1"/>
</dbReference>
<evidence type="ECO:0000256" key="2">
    <source>
        <dbReference type="ARBA" id="ARBA00023015"/>
    </source>
</evidence>
<dbReference type="AlphaFoldDB" id="A0A365XV94"/>
<dbReference type="OrthoDB" id="9150024at2"/>
<name>A0A365XV94_9BACT</name>
<keyword evidence="3" id="KW-0731">Sigma factor</keyword>
<dbReference type="NCBIfam" id="TIGR02937">
    <property type="entry name" value="sigma70-ECF"/>
    <property type="match status" value="1"/>
</dbReference>
<evidence type="ECO:0000313" key="6">
    <source>
        <dbReference type="EMBL" id="RBL89941.1"/>
    </source>
</evidence>
<dbReference type="RefSeq" id="WP_113618692.1">
    <property type="nucleotide sequence ID" value="NZ_QFFJ01000002.1"/>
</dbReference>
<dbReference type="Gene3D" id="1.10.10.10">
    <property type="entry name" value="Winged helix-like DNA-binding domain superfamily/Winged helix DNA-binding domain"/>
    <property type="match status" value="1"/>
</dbReference>
<accession>A0A365XV94</accession>
<keyword evidence="7" id="KW-1185">Reference proteome</keyword>
<dbReference type="CDD" id="cd06171">
    <property type="entry name" value="Sigma70_r4"/>
    <property type="match status" value="1"/>
</dbReference>
<dbReference type="InterPro" id="IPR014284">
    <property type="entry name" value="RNA_pol_sigma-70_dom"/>
</dbReference>
<dbReference type="InterPro" id="IPR036388">
    <property type="entry name" value="WH-like_DNA-bd_sf"/>
</dbReference>
<sequence>MHDKELWSWYKSGEISGLEGLYNSYYAPLTNYGFKFTPDKFFIEESIQDLFLKLWRNRDAIVTPLAVKQYLLLSFRRILLRKLEYSPSRLEDAFSGEHIPFNLELSYEHPLIRAERAQDLKRKVDALLDTLTNRQREAIFLKYYEDLSYEEIAEIMHINLGGTYKLVYRALERLREQFGDFSLLVLLYLLQQRR</sequence>